<evidence type="ECO:0000313" key="2">
    <source>
        <dbReference type="Proteomes" id="UP001596003"/>
    </source>
</evidence>
<accession>A0ABV8ZBE3</accession>
<proteinExistence type="predicted"/>
<dbReference type="RefSeq" id="WP_379797366.1">
    <property type="nucleotide sequence ID" value="NZ_JBHSFY010000005.1"/>
</dbReference>
<reference evidence="2" key="1">
    <citation type="journal article" date="2019" name="Int. J. Syst. Evol. Microbiol.">
        <title>The Global Catalogue of Microorganisms (GCM) 10K type strain sequencing project: providing services to taxonomists for standard genome sequencing and annotation.</title>
        <authorList>
            <consortium name="The Broad Institute Genomics Platform"/>
            <consortium name="The Broad Institute Genome Sequencing Center for Infectious Disease"/>
            <person name="Wu L."/>
            <person name="Ma J."/>
        </authorList>
    </citation>
    <scope>NUCLEOTIDE SEQUENCE [LARGE SCALE GENOMIC DNA]</scope>
    <source>
        <strain evidence="2">NBRC 103627</strain>
    </source>
</reference>
<name>A0ABV8ZBE3_9FLAO</name>
<keyword evidence="2" id="KW-1185">Reference proteome</keyword>
<evidence type="ECO:0000313" key="1">
    <source>
        <dbReference type="EMBL" id="MFC4477398.1"/>
    </source>
</evidence>
<dbReference type="Proteomes" id="UP001596003">
    <property type="component" value="Unassembled WGS sequence"/>
</dbReference>
<comment type="caution">
    <text evidence="1">The sequence shown here is derived from an EMBL/GenBank/DDBJ whole genome shotgun (WGS) entry which is preliminary data.</text>
</comment>
<organism evidence="1 2">
    <name type="scientific">Flavobacterium chungangensis</name>
    <dbReference type="NCBI Taxonomy" id="2708132"/>
    <lineage>
        <taxon>Bacteria</taxon>
        <taxon>Pseudomonadati</taxon>
        <taxon>Bacteroidota</taxon>
        <taxon>Flavobacteriia</taxon>
        <taxon>Flavobacteriales</taxon>
        <taxon>Flavobacteriaceae</taxon>
        <taxon>Flavobacterium</taxon>
    </lineage>
</organism>
<gene>
    <name evidence="1" type="ORF">ACFO3N_10030</name>
</gene>
<protein>
    <submittedName>
        <fullName evidence="1">Uncharacterized protein</fullName>
    </submittedName>
</protein>
<dbReference type="EMBL" id="JBHSFY010000005">
    <property type="protein sequence ID" value="MFC4477398.1"/>
    <property type="molecule type" value="Genomic_DNA"/>
</dbReference>
<sequence>MTKNRKIKGAGDLVKVVTNTLGIEQCEGCIKRQDQLNKLIPFGKYELTDDDKLFLKRIENKLITSSVDRDYLFQIYNLVFPEKVKPCFCQDIMTSMIEKLLNSNEQI</sequence>